<dbReference type="Pfam" id="PF13185">
    <property type="entry name" value="GAF_2"/>
    <property type="match status" value="2"/>
</dbReference>
<dbReference type="SUPFAM" id="SSF55781">
    <property type="entry name" value="GAF domain-like"/>
    <property type="match status" value="2"/>
</dbReference>
<dbReference type="SMART" id="SM00065">
    <property type="entry name" value="GAF"/>
    <property type="match status" value="2"/>
</dbReference>
<sequence>MSRQDVFSRVLQLVCNVFDSYSAVLFLPVPGSPDCRLAASFSLGDDVRQGMVLSPGQGLTGWIVREGKPLVISNFDQKRGVLGYYAGSAESEIRAFLGVPLEGMAGALCLDSKKIHGFGDKDQKILAEFARLVSTLYLERDHLAADALEARLSEAQRQMATLPWKHPKWADFLRELLGLASRATGLGHCFLAVGDEKSGTFFVEGASQPLFAHSAPASFPLGGGMIGWVFKNAAPVHALDGDTTPARLFGAQASAPVFRSVVCQPVGYGRATRAVLVFAGREEAAGEQLKEFAAAVAAQLSLFLENLHLKARLAKRGA</sequence>
<dbReference type="InterPro" id="IPR029016">
    <property type="entry name" value="GAF-like_dom_sf"/>
</dbReference>
<name>A0A6V8LX11_9BACT</name>
<feature type="domain" description="GAF" evidence="1">
    <location>
        <begin position="2"/>
        <end position="147"/>
    </location>
</feature>
<dbReference type="InterPro" id="IPR003018">
    <property type="entry name" value="GAF"/>
</dbReference>
<organism evidence="2 3">
    <name type="scientific">Fundidesulfovibrio magnetotacticus</name>
    <dbReference type="NCBI Taxonomy" id="2730080"/>
    <lineage>
        <taxon>Bacteria</taxon>
        <taxon>Pseudomonadati</taxon>
        <taxon>Thermodesulfobacteriota</taxon>
        <taxon>Desulfovibrionia</taxon>
        <taxon>Desulfovibrionales</taxon>
        <taxon>Desulfovibrionaceae</taxon>
        <taxon>Fundidesulfovibrio</taxon>
    </lineage>
</organism>
<accession>A0A6V8LX11</accession>
<evidence type="ECO:0000313" key="3">
    <source>
        <dbReference type="Proteomes" id="UP000494245"/>
    </source>
</evidence>
<dbReference type="Proteomes" id="UP000494245">
    <property type="component" value="Unassembled WGS sequence"/>
</dbReference>
<protein>
    <recommendedName>
        <fullName evidence="1">GAF domain-containing protein</fullName>
    </recommendedName>
</protein>
<evidence type="ECO:0000259" key="1">
    <source>
        <dbReference type="SMART" id="SM00065"/>
    </source>
</evidence>
<reference evidence="2 3" key="2">
    <citation type="submission" date="2020-05" db="EMBL/GenBank/DDBJ databases">
        <title>Draft genome sequence of Desulfovibrio sp. strainFSS-1.</title>
        <authorList>
            <person name="Shimoshige H."/>
            <person name="Kobayashi H."/>
            <person name="Maekawa T."/>
        </authorList>
    </citation>
    <scope>NUCLEOTIDE SEQUENCE [LARGE SCALE GENOMIC DNA]</scope>
    <source>
        <strain evidence="2 3">SIID29052-01</strain>
    </source>
</reference>
<reference evidence="2 3" key="1">
    <citation type="submission" date="2020-04" db="EMBL/GenBank/DDBJ databases">
        <authorList>
            <consortium name="Desulfovibrio sp. FSS-1 genome sequencing consortium"/>
            <person name="Shimoshige H."/>
            <person name="Kobayashi H."/>
            <person name="Maekawa T."/>
        </authorList>
    </citation>
    <scope>NUCLEOTIDE SEQUENCE [LARGE SCALE GENOMIC DNA]</scope>
    <source>
        <strain evidence="2 3">SIID29052-01</strain>
    </source>
</reference>
<dbReference type="EMBL" id="BLTE01000009">
    <property type="protein sequence ID" value="GFK94336.1"/>
    <property type="molecule type" value="Genomic_DNA"/>
</dbReference>
<dbReference type="AlphaFoldDB" id="A0A6V8LX11"/>
<dbReference type="RefSeq" id="WP_173084310.1">
    <property type="nucleotide sequence ID" value="NZ_BLTE01000009.1"/>
</dbReference>
<comment type="caution">
    <text evidence="2">The sequence shown here is derived from an EMBL/GenBank/DDBJ whole genome shotgun (WGS) entry which is preliminary data.</text>
</comment>
<evidence type="ECO:0000313" key="2">
    <source>
        <dbReference type="EMBL" id="GFK94336.1"/>
    </source>
</evidence>
<gene>
    <name evidence="2" type="ORF">NNJEOMEG_02180</name>
</gene>
<keyword evidence="3" id="KW-1185">Reference proteome</keyword>
<proteinExistence type="predicted"/>
<dbReference type="Gene3D" id="3.30.450.40">
    <property type="match status" value="2"/>
</dbReference>
<feature type="domain" description="GAF" evidence="1">
    <location>
        <begin position="168"/>
        <end position="314"/>
    </location>
</feature>